<evidence type="ECO:0000313" key="2">
    <source>
        <dbReference type="EMBL" id="PYF74367.1"/>
    </source>
</evidence>
<dbReference type="AlphaFoldDB" id="A0A318UG73"/>
<dbReference type="PROSITE" id="PS50093">
    <property type="entry name" value="PKD"/>
    <property type="match status" value="1"/>
</dbReference>
<dbReference type="PROSITE" id="PS51257">
    <property type="entry name" value="PROKAR_LIPOPROTEIN"/>
    <property type="match status" value="1"/>
</dbReference>
<evidence type="ECO:0000313" key="3">
    <source>
        <dbReference type="Proteomes" id="UP000248198"/>
    </source>
</evidence>
<dbReference type="InterPro" id="IPR013783">
    <property type="entry name" value="Ig-like_fold"/>
</dbReference>
<comment type="caution">
    <text evidence="2">The sequence shown here is derived from an EMBL/GenBank/DDBJ whole genome shotgun (WGS) entry which is preliminary data.</text>
</comment>
<dbReference type="Proteomes" id="UP000248198">
    <property type="component" value="Unassembled WGS sequence"/>
</dbReference>
<sequence>MTMKMTLKIWTAACLVAVIAVVSCKKKEYSLGAIVTPTDVNLSTEIEGVDAGNPNGGGSGNVTITVKAVNAVSYKIDYGDGTTEIVPTGKIKHKYANPGTAEYTIIASAIGTGGVTSSSTKKIKVFVAFEIPADILQNLTKGSSQVWVSARETPGHVGVGPTTSFEPDYYSAEPNQRAECLYDDEMTFSKDANNNVSLSVNNKGQSFFIAAATAYYGASGGDNCYSIDIAAPRRLTFMNATSASTTANSTRIQFLVPGNGLINFGSGGNTYEILAITPTTITLRNIGIDGLAWYQKFKVKQ</sequence>
<dbReference type="Gene3D" id="2.60.40.10">
    <property type="entry name" value="Immunoglobulins"/>
    <property type="match status" value="1"/>
</dbReference>
<accession>A0A318UG73</accession>
<proteinExistence type="predicted"/>
<evidence type="ECO:0000259" key="1">
    <source>
        <dbReference type="PROSITE" id="PS50093"/>
    </source>
</evidence>
<dbReference type="SUPFAM" id="SSF49299">
    <property type="entry name" value="PKD domain"/>
    <property type="match status" value="1"/>
</dbReference>
<gene>
    <name evidence="2" type="ORF">B0O44_104538</name>
</gene>
<keyword evidence="3" id="KW-1185">Reference proteome</keyword>
<dbReference type="EMBL" id="QKLU01000004">
    <property type="protein sequence ID" value="PYF74367.1"/>
    <property type="molecule type" value="Genomic_DNA"/>
</dbReference>
<dbReference type="CDD" id="cd00146">
    <property type="entry name" value="PKD"/>
    <property type="match status" value="1"/>
</dbReference>
<name>A0A318UG73_9SPHI</name>
<dbReference type="InterPro" id="IPR035986">
    <property type="entry name" value="PKD_dom_sf"/>
</dbReference>
<organism evidence="2 3">
    <name type="scientific">Pedobacter nutrimenti</name>
    <dbReference type="NCBI Taxonomy" id="1241337"/>
    <lineage>
        <taxon>Bacteria</taxon>
        <taxon>Pseudomonadati</taxon>
        <taxon>Bacteroidota</taxon>
        <taxon>Sphingobacteriia</taxon>
        <taxon>Sphingobacteriales</taxon>
        <taxon>Sphingobacteriaceae</taxon>
        <taxon>Pedobacter</taxon>
    </lineage>
</organism>
<dbReference type="InterPro" id="IPR000601">
    <property type="entry name" value="PKD_dom"/>
</dbReference>
<reference evidence="2 3" key="1">
    <citation type="submission" date="2018-06" db="EMBL/GenBank/DDBJ databases">
        <title>Genomic Encyclopedia of Archaeal and Bacterial Type Strains, Phase II (KMG-II): from individual species to whole genera.</title>
        <authorList>
            <person name="Goeker M."/>
        </authorList>
    </citation>
    <scope>NUCLEOTIDE SEQUENCE [LARGE SCALE GENOMIC DNA]</scope>
    <source>
        <strain evidence="2 3">DSM 27372</strain>
    </source>
</reference>
<protein>
    <recommendedName>
        <fullName evidence="1">PKD domain-containing protein</fullName>
    </recommendedName>
</protein>
<feature type="domain" description="PKD" evidence="1">
    <location>
        <begin position="70"/>
        <end position="125"/>
    </location>
</feature>